<protein>
    <submittedName>
        <fullName evidence="2">Uncharacterized protein</fullName>
    </submittedName>
</protein>
<feature type="chain" id="PRO_5047550640" evidence="1">
    <location>
        <begin position="21"/>
        <end position="163"/>
    </location>
</feature>
<organism evidence="2 3">
    <name type="scientific">Candidatus Enterococcus lowellii</name>
    <dbReference type="NCBI Taxonomy" id="2230877"/>
    <lineage>
        <taxon>Bacteria</taxon>
        <taxon>Bacillati</taxon>
        <taxon>Bacillota</taxon>
        <taxon>Bacilli</taxon>
        <taxon>Lactobacillales</taxon>
        <taxon>Enterococcaceae</taxon>
        <taxon>Enterococcus</taxon>
    </lineage>
</organism>
<dbReference type="Proteomes" id="UP000664701">
    <property type="component" value="Chromosome"/>
</dbReference>
<keyword evidence="1" id="KW-0732">Signal</keyword>
<evidence type="ECO:0000313" key="2">
    <source>
        <dbReference type="EMBL" id="WYJ75510.1"/>
    </source>
</evidence>
<dbReference type="EMBL" id="CP147251">
    <property type="protein sequence ID" value="WYJ75510.1"/>
    <property type="molecule type" value="Genomic_DNA"/>
</dbReference>
<name>A0ABZ2SHZ0_9ENTE</name>
<evidence type="ECO:0000313" key="3">
    <source>
        <dbReference type="Proteomes" id="UP000664701"/>
    </source>
</evidence>
<sequence>MKKICLLLFTSLLVGIGLSVGEKAVVASELYPVHPIKDEQLVTVDELSENAKQQISDLGYDLANPNLKIYDLTDKQNLAKQNLLNSIEIGPQAMFVDVVSAFYQYRYYPSLQHIRYANYRYKTLNVRNGYEESGRYGIQISITRDASGQRIQLMDHIIEYRVW</sequence>
<feature type="signal peptide" evidence="1">
    <location>
        <begin position="1"/>
        <end position="20"/>
    </location>
</feature>
<evidence type="ECO:0000256" key="1">
    <source>
        <dbReference type="SAM" id="SignalP"/>
    </source>
</evidence>
<gene>
    <name evidence="2" type="ORF">DOK78_000085</name>
</gene>
<reference evidence="2 3" key="1">
    <citation type="submission" date="2024-03" db="EMBL/GenBank/DDBJ databases">
        <title>The Genome Sequence of Enterococcus sp. DIV2402.</title>
        <authorList>
            <consortium name="The Broad Institute Genomics Platform"/>
            <consortium name="The Broad Institute Microbial Omics Core"/>
            <consortium name="The Broad Institute Genomic Center for Infectious Diseases"/>
            <person name="Earl A."/>
            <person name="Manson A."/>
            <person name="Gilmore M."/>
            <person name="Schwartman J."/>
            <person name="Shea T."/>
            <person name="Abouelleil A."/>
            <person name="Cao P."/>
            <person name="Chapman S."/>
            <person name="Cusick C."/>
            <person name="Young S."/>
            <person name="Neafsey D."/>
            <person name="Nusbaum C."/>
            <person name="Birren B."/>
        </authorList>
    </citation>
    <scope>NUCLEOTIDE SEQUENCE [LARGE SCALE GENOMIC DNA]</scope>
    <source>
        <strain evidence="2 3">DIV2402</strain>
    </source>
</reference>
<proteinExistence type="predicted"/>
<dbReference type="RefSeq" id="WP_207871690.1">
    <property type="nucleotide sequence ID" value="NZ_CP147251.1"/>
</dbReference>
<accession>A0ABZ2SHZ0</accession>
<keyword evidence="3" id="KW-1185">Reference proteome</keyword>